<evidence type="ECO:0000256" key="2">
    <source>
        <dbReference type="ARBA" id="ARBA00022692"/>
    </source>
</evidence>
<comment type="subcellular location">
    <subcellularLocation>
        <location evidence="1">Membrane</location>
    </subcellularLocation>
</comment>
<dbReference type="Gene3D" id="1.20.120.550">
    <property type="entry name" value="Membrane associated eicosanoid/glutathione metabolism-like domain"/>
    <property type="match status" value="1"/>
</dbReference>
<sequence>MGKRALILMGMGAGAGWALAAIPLSRQVSWHVKMPLVDAMAWSLLPCGIVLLLMIGRLAQRRFFDDAIIDGEPYQEGSAAEIDQRVLRNSVEQLVLNLTLWPFIGLTLGAGPVLLLGASFGVTRLLFWLGYHISSPLRAFGFAAGFYPTITLLALALVIAVEDWRFASLTG</sequence>
<keyword evidence="3 5" id="KW-1133">Transmembrane helix</keyword>
<dbReference type="RefSeq" id="WP_134014164.1">
    <property type="nucleotide sequence ID" value="NZ_SOBH01000002.1"/>
</dbReference>
<feature type="transmembrane region" description="Helical" evidence="5">
    <location>
        <begin position="36"/>
        <end position="55"/>
    </location>
</feature>
<evidence type="ECO:0000256" key="5">
    <source>
        <dbReference type="SAM" id="Phobius"/>
    </source>
</evidence>
<keyword evidence="2 5" id="KW-0812">Transmembrane</keyword>
<comment type="caution">
    <text evidence="6">The sequence shown here is derived from an EMBL/GenBank/DDBJ whole genome shotgun (WGS) entry which is preliminary data.</text>
</comment>
<dbReference type="OrthoDB" id="582367at2"/>
<dbReference type="Pfam" id="PF01124">
    <property type="entry name" value="MAPEG"/>
    <property type="match status" value="1"/>
</dbReference>
<dbReference type="Proteomes" id="UP000294563">
    <property type="component" value="Unassembled WGS sequence"/>
</dbReference>
<keyword evidence="4 5" id="KW-0472">Membrane</keyword>
<name>A0A4R7LGZ5_9RHOB</name>
<feature type="transmembrane region" description="Helical" evidence="5">
    <location>
        <begin position="140"/>
        <end position="161"/>
    </location>
</feature>
<keyword evidence="7" id="KW-1185">Reference proteome</keyword>
<organism evidence="6 7">
    <name type="scientific">Litoreibacter halocynthiae</name>
    <dbReference type="NCBI Taxonomy" id="1242689"/>
    <lineage>
        <taxon>Bacteria</taxon>
        <taxon>Pseudomonadati</taxon>
        <taxon>Pseudomonadota</taxon>
        <taxon>Alphaproteobacteria</taxon>
        <taxon>Rhodobacterales</taxon>
        <taxon>Roseobacteraceae</taxon>
        <taxon>Litoreibacter</taxon>
    </lineage>
</organism>
<evidence type="ECO:0000313" key="7">
    <source>
        <dbReference type="Proteomes" id="UP000294563"/>
    </source>
</evidence>
<dbReference type="GO" id="GO:0016020">
    <property type="term" value="C:membrane"/>
    <property type="evidence" value="ECO:0007669"/>
    <property type="project" value="UniProtKB-SubCell"/>
</dbReference>
<accession>A0A4R7LGZ5</accession>
<dbReference type="SUPFAM" id="SSF161084">
    <property type="entry name" value="MAPEG domain-like"/>
    <property type="match status" value="1"/>
</dbReference>
<evidence type="ECO:0000256" key="3">
    <source>
        <dbReference type="ARBA" id="ARBA00022989"/>
    </source>
</evidence>
<protein>
    <submittedName>
        <fullName evidence="6">MAPEG family protein</fullName>
    </submittedName>
</protein>
<dbReference type="InterPro" id="IPR001129">
    <property type="entry name" value="Membr-assoc_MAPEG"/>
</dbReference>
<evidence type="ECO:0000256" key="1">
    <source>
        <dbReference type="ARBA" id="ARBA00004370"/>
    </source>
</evidence>
<feature type="transmembrane region" description="Helical" evidence="5">
    <location>
        <begin position="94"/>
        <end position="120"/>
    </location>
</feature>
<evidence type="ECO:0000256" key="4">
    <source>
        <dbReference type="ARBA" id="ARBA00023136"/>
    </source>
</evidence>
<proteinExistence type="predicted"/>
<dbReference type="AlphaFoldDB" id="A0A4R7LGZ5"/>
<reference evidence="6 7" key="1">
    <citation type="submission" date="2019-03" db="EMBL/GenBank/DDBJ databases">
        <title>Genomic Encyclopedia of Archaeal and Bacterial Type Strains, Phase II (KMG-II): from individual species to whole genera.</title>
        <authorList>
            <person name="Goeker M."/>
        </authorList>
    </citation>
    <scope>NUCLEOTIDE SEQUENCE [LARGE SCALE GENOMIC DNA]</scope>
    <source>
        <strain evidence="6 7">DSM 29467</strain>
    </source>
</reference>
<dbReference type="InterPro" id="IPR023352">
    <property type="entry name" value="MAPEG-like_dom_sf"/>
</dbReference>
<dbReference type="EMBL" id="SOBH01000002">
    <property type="protein sequence ID" value="TDT75017.1"/>
    <property type="molecule type" value="Genomic_DNA"/>
</dbReference>
<evidence type="ECO:0000313" key="6">
    <source>
        <dbReference type="EMBL" id="TDT75017.1"/>
    </source>
</evidence>
<gene>
    <name evidence="6" type="ORF">BDE40_1741</name>
</gene>